<evidence type="ECO:0000256" key="4">
    <source>
        <dbReference type="SAM" id="MobiDB-lite"/>
    </source>
</evidence>
<keyword evidence="3" id="KW-0539">Nucleus</keyword>
<protein>
    <submittedName>
        <fullName evidence="6">HMG box domain-containing protein</fullName>
    </submittedName>
</protein>
<evidence type="ECO:0000256" key="1">
    <source>
        <dbReference type="ARBA" id="ARBA00023125"/>
    </source>
</evidence>
<dbReference type="InterPro" id="IPR036910">
    <property type="entry name" value="HMG_box_dom_sf"/>
</dbReference>
<dbReference type="GO" id="GO:0001228">
    <property type="term" value="F:DNA-binding transcription activator activity, RNA polymerase II-specific"/>
    <property type="evidence" value="ECO:0007669"/>
    <property type="project" value="TreeGrafter"/>
</dbReference>
<feature type="compositionally biased region" description="Polar residues" evidence="4">
    <location>
        <begin position="55"/>
        <end position="65"/>
    </location>
</feature>
<feature type="DNA-binding region" description="HMG box" evidence="3">
    <location>
        <begin position="70"/>
        <end position="146"/>
    </location>
</feature>
<dbReference type="OrthoDB" id="6247875at2759"/>
<dbReference type="SUPFAM" id="SSF47095">
    <property type="entry name" value="HMG-box"/>
    <property type="match status" value="1"/>
</dbReference>
<organism evidence="6 7">
    <name type="scientific">Mycena chlorophos</name>
    <name type="common">Agaric fungus</name>
    <name type="synonym">Agaricus chlorophos</name>
    <dbReference type="NCBI Taxonomy" id="658473"/>
    <lineage>
        <taxon>Eukaryota</taxon>
        <taxon>Fungi</taxon>
        <taxon>Dikarya</taxon>
        <taxon>Basidiomycota</taxon>
        <taxon>Agaricomycotina</taxon>
        <taxon>Agaricomycetes</taxon>
        <taxon>Agaricomycetidae</taxon>
        <taxon>Agaricales</taxon>
        <taxon>Marasmiineae</taxon>
        <taxon>Mycenaceae</taxon>
        <taxon>Mycena</taxon>
    </lineage>
</organism>
<dbReference type="InterPro" id="IPR009071">
    <property type="entry name" value="HMG_box_dom"/>
</dbReference>
<dbReference type="AlphaFoldDB" id="A0A8H6W885"/>
<dbReference type="InterPro" id="IPR050140">
    <property type="entry name" value="SRY-related_HMG-box_TF-like"/>
</dbReference>
<evidence type="ECO:0000259" key="5">
    <source>
        <dbReference type="PROSITE" id="PS50118"/>
    </source>
</evidence>
<feature type="region of interest" description="Disordered" evidence="4">
    <location>
        <begin position="89"/>
        <end position="115"/>
    </location>
</feature>
<feature type="compositionally biased region" description="Low complexity" evidence="4">
    <location>
        <begin position="218"/>
        <end position="227"/>
    </location>
</feature>
<feature type="compositionally biased region" description="Low complexity" evidence="4">
    <location>
        <begin position="33"/>
        <end position="54"/>
    </location>
</feature>
<dbReference type="SMART" id="SM00398">
    <property type="entry name" value="HMG"/>
    <property type="match status" value="1"/>
</dbReference>
<dbReference type="Gene3D" id="1.10.30.10">
    <property type="entry name" value="High mobility group box domain"/>
    <property type="match status" value="1"/>
</dbReference>
<dbReference type="Proteomes" id="UP000613580">
    <property type="component" value="Unassembled WGS sequence"/>
</dbReference>
<dbReference type="PROSITE" id="PS50118">
    <property type="entry name" value="HMG_BOX_2"/>
    <property type="match status" value="1"/>
</dbReference>
<feature type="region of interest" description="Disordered" evidence="4">
    <location>
        <begin position="1"/>
        <end position="69"/>
    </location>
</feature>
<dbReference type="GO" id="GO:0030154">
    <property type="term" value="P:cell differentiation"/>
    <property type="evidence" value="ECO:0007669"/>
    <property type="project" value="TreeGrafter"/>
</dbReference>
<feature type="domain" description="HMG box" evidence="5">
    <location>
        <begin position="70"/>
        <end position="146"/>
    </location>
</feature>
<dbReference type="GO" id="GO:0000978">
    <property type="term" value="F:RNA polymerase II cis-regulatory region sequence-specific DNA binding"/>
    <property type="evidence" value="ECO:0007669"/>
    <property type="project" value="TreeGrafter"/>
</dbReference>
<accession>A0A8H6W885</accession>
<sequence>MSRPRLHGWAPTSDDGDDVELPPAGEEHVFNVLPQGSAGPLSPPASAGPGSSQGVFNSNTTSNPIDNARVPRPRNAFIIFRTLYAKRFHSPETRKQRKGMSKGQNRTVSGRAADAWAKLNDTERAYYHHLSEREKEAHLLQHPGYQYRPRRRTDTTGGGTRSRRRRSRRDEPEGSSRPQKRARTARAAASRRSRAIVAESPPSTPRTADDDDASYRDSNSSASLEEPPSSPESEYRPLQRRPQQLQPTDAVDAATKADRRRSTSVPVTNGEHDYLVAMGWSASVAGPDTASTSAKTTATATATTTTTVPVSERQWDVRPTILQTRRRPASATQLDMAALGIPTSYDLHGNSQYSTPFRVQSPRPLTLDPASLFVAGPSSGLSLAHLSPLSASSSSSLANWNGELSSSSAMPSPAAMPVASLPRHQTWVPHSAAPAVPHWPLDPTGHYVANVHGHGMQPPVFGRSMSDPGLFNVGPELDEYAANTKEQDDTLFATYLSFGGLGLDSPSP</sequence>
<dbReference type="PANTHER" id="PTHR10270:SF161">
    <property type="entry name" value="SEX-DETERMINING REGION Y PROTEIN"/>
    <property type="match status" value="1"/>
</dbReference>
<dbReference type="CDD" id="cd01389">
    <property type="entry name" value="HMG-box_ROX1-like"/>
    <property type="match status" value="1"/>
</dbReference>
<keyword evidence="1 3" id="KW-0238">DNA-binding</keyword>
<evidence type="ECO:0000256" key="3">
    <source>
        <dbReference type="PROSITE-ProRule" id="PRU00267"/>
    </source>
</evidence>
<dbReference type="EMBL" id="JACAZE010000008">
    <property type="protein sequence ID" value="KAF7308417.1"/>
    <property type="molecule type" value="Genomic_DNA"/>
</dbReference>
<dbReference type="GO" id="GO:0005634">
    <property type="term" value="C:nucleus"/>
    <property type="evidence" value="ECO:0007669"/>
    <property type="project" value="UniProtKB-UniRule"/>
</dbReference>
<feature type="region of interest" description="Disordered" evidence="4">
    <location>
        <begin position="133"/>
        <end position="269"/>
    </location>
</feature>
<reference evidence="6" key="1">
    <citation type="submission" date="2020-05" db="EMBL/GenBank/DDBJ databases">
        <title>Mycena genomes resolve the evolution of fungal bioluminescence.</title>
        <authorList>
            <person name="Tsai I.J."/>
        </authorList>
    </citation>
    <scope>NUCLEOTIDE SEQUENCE</scope>
    <source>
        <strain evidence="6">110903Hualien_Pintung</strain>
    </source>
</reference>
<evidence type="ECO:0000256" key="2">
    <source>
        <dbReference type="ARBA" id="ARBA00023163"/>
    </source>
</evidence>
<evidence type="ECO:0000313" key="7">
    <source>
        <dbReference type="Proteomes" id="UP000613580"/>
    </source>
</evidence>
<keyword evidence="2" id="KW-0804">Transcription</keyword>
<keyword evidence="7" id="KW-1185">Reference proteome</keyword>
<comment type="caution">
    <text evidence="6">The sequence shown here is derived from an EMBL/GenBank/DDBJ whole genome shotgun (WGS) entry which is preliminary data.</text>
</comment>
<evidence type="ECO:0000313" key="6">
    <source>
        <dbReference type="EMBL" id="KAF7308417.1"/>
    </source>
</evidence>
<proteinExistence type="predicted"/>
<name>A0A8H6W885_MYCCL</name>
<feature type="compositionally biased region" description="Basic residues" evidence="4">
    <location>
        <begin position="178"/>
        <end position="194"/>
    </location>
</feature>
<gene>
    <name evidence="6" type="ORF">HMN09_00690500</name>
</gene>
<dbReference type="PANTHER" id="PTHR10270">
    <property type="entry name" value="SOX TRANSCRIPTION FACTOR"/>
    <property type="match status" value="1"/>
</dbReference>